<keyword evidence="4" id="KW-0699">rRNA-binding</keyword>
<evidence type="ECO:0000256" key="5">
    <source>
        <dbReference type="RuleBase" id="RU003888"/>
    </source>
</evidence>
<evidence type="ECO:0000313" key="8">
    <source>
        <dbReference type="EMBL" id="QCQ21039.1"/>
    </source>
</evidence>
<keyword evidence="3 4" id="KW-0687">Ribonucleoprotein</keyword>
<dbReference type="PANTHER" id="PTHR12934">
    <property type="entry name" value="50S RIBOSOMAL PROTEIN L15"/>
    <property type="match status" value="1"/>
</dbReference>
<organism evidence="8 9">
    <name type="scientific">Desulfoglaeba alkanexedens ALDC</name>
    <dbReference type="NCBI Taxonomy" id="980445"/>
    <lineage>
        <taxon>Bacteria</taxon>
        <taxon>Pseudomonadati</taxon>
        <taxon>Thermodesulfobacteriota</taxon>
        <taxon>Syntrophobacteria</taxon>
        <taxon>Syntrophobacterales</taxon>
        <taxon>Syntrophobacteraceae</taxon>
        <taxon>Desulfoglaeba</taxon>
    </lineage>
</organism>
<evidence type="ECO:0000256" key="2">
    <source>
        <dbReference type="ARBA" id="ARBA00022980"/>
    </source>
</evidence>
<dbReference type="RefSeq" id="WP_137423009.1">
    <property type="nucleotide sequence ID" value="NZ_CP040098.1"/>
</dbReference>
<dbReference type="NCBIfam" id="TIGR01071">
    <property type="entry name" value="rplO_bact"/>
    <property type="match status" value="1"/>
</dbReference>
<dbReference type="GO" id="GO:0003735">
    <property type="term" value="F:structural constituent of ribosome"/>
    <property type="evidence" value="ECO:0007669"/>
    <property type="project" value="InterPro"/>
</dbReference>
<keyword evidence="9" id="KW-1185">Reference proteome</keyword>
<dbReference type="AlphaFoldDB" id="A0A4P8KZQ2"/>
<keyword evidence="2 4" id="KW-0689">Ribosomal protein</keyword>
<keyword evidence="4" id="KW-0694">RNA-binding</keyword>
<dbReference type="GO" id="GO:0019843">
    <property type="term" value="F:rRNA binding"/>
    <property type="evidence" value="ECO:0007669"/>
    <property type="project" value="UniProtKB-UniRule"/>
</dbReference>
<dbReference type="GO" id="GO:0022625">
    <property type="term" value="C:cytosolic large ribosomal subunit"/>
    <property type="evidence" value="ECO:0007669"/>
    <property type="project" value="TreeGrafter"/>
</dbReference>
<dbReference type="Proteomes" id="UP000298602">
    <property type="component" value="Chromosome"/>
</dbReference>
<dbReference type="GO" id="GO:0006412">
    <property type="term" value="P:translation"/>
    <property type="evidence" value="ECO:0007669"/>
    <property type="project" value="UniProtKB-UniRule"/>
</dbReference>
<sequence length="151" mass="15862">MRLNELAPVPGARRKAKRVGRGNGSGLGKTAGRGNKGQKSRAGGGTAPWFEGGQMPLQRRVPKRGFTNIFREAYSIVNVEALGRFAEGSEVGPVELARAGLISKADAPVKLLGSGSLDRPVTVRVHRASASAVEKVRAAGGQVQLIPVKKE</sequence>
<evidence type="ECO:0000256" key="3">
    <source>
        <dbReference type="ARBA" id="ARBA00023274"/>
    </source>
</evidence>
<dbReference type="InterPro" id="IPR001196">
    <property type="entry name" value="Ribosomal_uL15_CS"/>
</dbReference>
<dbReference type="PROSITE" id="PS00475">
    <property type="entry name" value="RIBOSOMAL_L15"/>
    <property type="match status" value="1"/>
</dbReference>
<protein>
    <recommendedName>
        <fullName evidence="4">Large ribosomal subunit protein uL15</fullName>
    </recommendedName>
</protein>
<comment type="subunit">
    <text evidence="4">Part of the 50S ribosomal subunit.</text>
</comment>
<reference evidence="8 9" key="1">
    <citation type="submission" date="2019-05" db="EMBL/GenBank/DDBJ databases">
        <title>The Complete Genome Sequence of the n-alkane-degrading Desulfoglaeba alkanexedens ALDC reveals multiple alkylsuccinate synthase gene clusters.</title>
        <authorList>
            <person name="Callaghan A.V."/>
            <person name="Davidova I.A."/>
            <person name="Duncan K.E."/>
            <person name="Morris B."/>
            <person name="McInerney M.J."/>
        </authorList>
    </citation>
    <scope>NUCLEOTIDE SEQUENCE [LARGE SCALE GENOMIC DNA]</scope>
    <source>
        <strain evidence="8 9">ALDC</strain>
    </source>
</reference>
<evidence type="ECO:0000313" key="9">
    <source>
        <dbReference type="Proteomes" id="UP000298602"/>
    </source>
</evidence>
<evidence type="ECO:0000256" key="4">
    <source>
        <dbReference type="HAMAP-Rule" id="MF_01341"/>
    </source>
</evidence>
<feature type="region of interest" description="Disordered" evidence="6">
    <location>
        <begin position="1"/>
        <end position="56"/>
    </location>
</feature>
<dbReference type="Pfam" id="PF00828">
    <property type="entry name" value="Ribosomal_L27A"/>
    <property type="match status" value="1"/>
</dbReference>
<dbReference type="SUPFAM" id="SSF52080">
    <property type="entry name" value="Ribosomal proteins L15p and L18e"/>
    <property type="match status" value="1"/>
</dbReference>
<comment type="similarity">
    <text evidence="1 4 5">Belongs to the universal ribosomal protein uL15 family.</text>
</comment>
<feature type="domain" description="Large ribosomal subunit protein uL15/eL18" evidence="7">
    <location>
        <begin position="77"/>
        <end position="143"/>
    </location>
</feature>
<comment type="function">
    <text evidence="4">Binds to the 23S rRNA.</text>
</comment>
<reference evidence="8 9" key="2">
    <citation type="submission" date="2019-05" db="EMBL/GenBank/DDBJ databases">
        <authorList>
            <person name="Suflita J.M."/>
            <person name="Marks C.R."/>
        </authorList>
    </citation>
    <scope>NUCLEOTIDE SEQUENCE [LARGE SCALE GENOMIC DNA]</scope>
    <source>
        <strain evidence="8 9">ALDC</strain>
    </source>
</reference>
<accession>A0A4P8KZQ2</accession>
<dbReference type="KEGG" id="dax:FDQ92_01775"/>
<gene>
    <name evidence="4" type="primary">rplO</name>
    <name evidence="8" type="ORF">FDQ92_01775</name>
</gene>
<dbReference type="InterPro" id="IPR036227">
    <property type="entry name" value="Ribosomal_uL15/eL18_sf"/>
</dbReference>
<dbReference type="EMBL" id="CP040098">
    <property type="protein sequence ID" value="QCQ21039.1"/>
    <property type="molecule type" value="Genomic_DNA"/>
</dbReference>
<proteinExistence type="inferred from homology"/>
<dbReference type="Gene3D" id="3.100.10.10">
    <property type="match status" value="1"/>
</dbReference>
<evidence type="ECO:0000256" key="1">
    <source>
        <dbReference type="ARBA" id="ARBA00007320"/>
    </source>
</evidence>
<dbReference type="InterPro" id="IPR021131">
    <property type="entry name" value="Ribosomal_uL15/eL18"/>
</dbReference>
<evidence type="ECO:0000256" key="6">
    <source>
        <dbReference type="SAM" id="MobiDB-lite"/>
    </source>
</evidence>
<dbReference type="OrthoDB" id="9810293at2"/>
<dbReference type="InterPro" id="IPR030878">
    <property type="entry name" value="Ribosomal_uL15"/>
</dbReference>
<dbReference type="PANTHER" id="PTHR12934:SF11">
    <property type="entry name" value="LARGE RIBOSOMAL SUBUNIT PROTEIN UL15M"/>
    <property type="match status" value="1"/>
</dbReference>
<feature type="compositionally biased region" description="Gly residues" evidence="6">
    <location>
        <begin position="21"/>
        <end position="35"/>
    </location>
</feature>
<evidence type="ECO:0000259" key="7">
    <source>
        <dbReference type="Pfam" id="PF00828"/>
    </source>
</evidence>
<dbReference type="InterPro" id="IPR005749">
    <property type="entry name" value="Ribosomal_uL15_bac-type"/>
</dbReference>
<dbReference type="HAMAP" id="MF_01341">
    <property type="entry name" value="Ribosomal_uL15"/>
    <property type="match status" value="1"/>
</dbReference>
<name>A0A4P8KZQ2_9BACT</name>